<keyword evidence="2" id="KW-1185">Reference proteome</keyword>
<dbReference type="Pfam" id="PF14223">
    <property type="entry name" value="Retrotran_gag_2"/>
    <property type="match status" value="1"/>
</dbReference>
<dbReference type="Proteomes" id="UP000765509">
    <property type="component" value="Unassembled WGS sequence"/>
</dbReference>
<comment type="caution">
    <text evidence="1">The sequence shown here is derived from an EMBL/GenBank/DDBJ whole genome shotgun (WGS) entry which is preliminary data.</text>
</comment>
<reference evidence="1" key="1">
    <citation type="submission" date="2021-03" db="EMBL/GenBank/DDBJ databases">
        <title>Draft genome sequence of rust myrtle Austropuccinia psidii MF-1, a brazilian biotype.</title>
        <authorList>
            <person name="Quecine M.C."/>
            <person name="Pachon D.M.R."/>
            <person name="Bonatelli M.L."/>
            <person name="Correr F.H."/>
            <person name="Franceschini L.M."/>
            <person name="Leite T.F."/>
            <person name="Margarido G.R.A."/>
            <person name="Almeida C.A."/>
            <person name="Ferrarezi J.A."/>
            <person name="Labate C.A."/>
        </authorList>
    </citation>
    <scope>NUCLEOTIDE SEQUENCE</scope>
    <source>
        <strain evidence="1">MF-1</strain>
    </source>
</reference>
<dbReference type="OrthoDB" id="97058at2759"/>
<dbReference type="EMBL" id="AVOT02015301">
    <property type="protein sequence ID" value="MBW0499511.1"/>
    <property type="molecule type" value="Genomic_DNA"/>
</dbReference>
<organism evidence="1 2">
    <name type="scientific">Austropuccinia psidii MF-1</name>
    <dbReference type="NCBI Taxonomy" id="1389203"/>
    <lineage>
        <taxon>Eukaryota</taxon>
        <taxon>Fungi</taxon>
        <taxon>Dikarya</taxon>
        <taxon>Basidiomycota</taxon>
        <taxon>Pucciniomycotina</taxon>
        <taxon>Pucciniomycetes</taxon>
        <taxon>Pucciniales</taxon>
        <taxon>Sphaerophragmiaceae</taxon>
        <taxon>Austropuccinia</taxon>
    </lineage>
</organism>
<protein>
    <submittedName>
        <fullName evidence="1">Uncharacterized protein</fullName>
    </submittedName>
</protein>
<evidence type="ECO:0000313" key="1">
    <source>
        <dbReference type="EMBL" id="MBW0499511.1"/>
    </source>
</evidence>
<accession>A0A9Q3HCC4</accession>
<dbReference type="AlphaFoldDB" id="A0A9Q3HCC4"/>
<name>A0A9Q3HCC4_9BASI</name>
<sequence length="192" mass="21985">MFLKHKNLYQNYVDEILPSVSSDTRPSVANNKIIDANAEAFNLIAGTLESTIFDDDEMMENSYLLWNKLTNHFSSSTFNNKSRIWMRFFRITYNGILQTFISEIIQCLNEVLSDKVKVETATLTFTLLTKLPKEYHKIVKRVTSNIDILGSSNSILNLLHDVSPEEEAPNLQNTSQSVALNREAFLSNTIHY</sequence>
<evidence type="ECO:0000313" key="2">
    <source>
        <dbReference type="Proteomes" id="UP000765509"/>
    </source>
</evidence>
<proteinExistence type="predicted"/>
<gene>
    <name evidence="1" type="ORF">O181_039226</name>
</gene>